<evidence type="ECO:0000313" key="3">
    <source>
        <dbReference type="EMBL" id="PIQ85378.1"/>
    </source>
</evidence>
<reference evidence="3 4" key="1">
    <citation type="submission" date="2017-09" db="EMBL/GenBank/DDBJ databases">
        <title>Depth-based differentiation of microbial function through sediment-hosted aquifers and enrichment of novel symbionts in the deep terrestrial subsurface.</title>
        <authorList>
            <person name="Probst A.J."/>
            <person name="Ladd B."/>
            <person name="Jarett J.K."/>
            <person name="Geller-Mcgrath D.E."/>
            <person name="Sieber C.M."/>
            <person name="Emerson J.B."/>
            <person name="Anantharaman K."/>
            <person name="Thomas B.C."/>
            <person name="Malmstrom R."/>
            <person name="Stieglmeier M."/>
            <person name="Klingl A."/>
            <person name="Woyke T."/>
            <person name="Ryan C.M."/>
            <person name="Banfield J.F."/>
        </authorList>
    </citation>
    <scope>NUCLEOTIDE SEQUENCE [LARGE SCALE GENOMIC DNA]</scope>
    <source>
        <strain evidence="3">CG11_big_fil_rev_8_21_14_0_20_45_26</strain>
    </source>
</reference>
<protein>
    <recommendedName>
        <fullName evidence="2">Glycosyl transferase family 1 domain-containing protein</fullName>
    </recommendedName>
</protein>
<dbReference type="AlphaFoldDB" id="A0A2H0LLX3"/>
<feature type="domain" description="Glycosyl transferase family 1" evidence="2">
    <location>
        <begin position="177"/>
        <end position="342"/>
    </location>
</feature>
<feature type="transmembrane region" description="Helical" evidence="1">
    <location>
        <begin position="70"/>
        <end position="94"/>
    </location>
</feature>
<dbReference type="Gene3D" id="3.40.50.2000">
    <property type="entry name" value="Glycogen Phosphorylase B"/>
    <property type="match status" value="2"/>
</dbReference>
<evidence type="ECO:0000256" key="1">
    <source>
        <dbReference type="SAM" id="Phobius"/>
    </source>
</evidence>
<evidence type="ECO:0000313" key="4">
    <source>
        <dbReference type="Proteomes" id="UP000230859"/>
    </source>
</evidence>
<dbReference type="PANTHER" id="PTHR12526">
    <property type="entry name" value="GLYCOSYLTRANSFERASE"/>
    <property type="match status" value="1"/>
</dbReference>
<organism evidence="3 4">
    <name type="scientific">Candidatus Abzuiibacterium crystallinum</name>
    <dbReference type="NCBI Taxonomy" id="1974748"/>
    <lineage>
        <taxon>Bacteria</taxon>
        <taxon>Pseudomonadati</taxon>
        <taxon>Candidatus Omnitrophota</taxon>
        <taxon>Candidatus Abzuiibacterium</taxon>
    </lineage>
</organism>
<keyword evidence="1" id="KW-1133">Transmembrane helix</keyword>
<name>A0A2H0LLX3_9BACT</name>
<evidence type="ECO:0000259" key="2">
    <source>
        <dbReference type="Pfam" id="PF00534"/>
    </source>
</evidence>
<accession>A0A2H0LLX3</accession>
<comment type="caution">
    <text evidence="3">The sequence shown here is derived from an EMBL/GenBank/DDBJ whole genome shotgun (WGS) entry which is preliminary data.</text>
</comment>
<keyword evidence="1" id="KW-0472">Membrane</keyword>
<proteinExistence type="predicted"/>
<keyword evidence="1" id="KW-0812">Transmembrane</keyword>
<dbReference type="Proteomes" id="UP000230859">
    <property type="component" value="Unassembled WGS sequence"/>
</dbReference>
<dbReference type="InterPro" id="IPR001296">
    <property type="entry name" value="Glyco_trans_1"/>
</dbReference>
<sequence>MKKKAFFVKPVIRAGAFYFRISQYMDYLKSKGWDVCVLYPAPDGSTMQERLGFKQTISKIWFLFCQFPKFLWNMATSTVVFVFPSPMMGVYVLWAKLFRKKIIIEHIVSYISHQDIFPKFPVLVDQFVYRSARYILTHTQSVSMALEKRYHIPHEKILVSYCALDLEHFSAKYHKESEEIKKKLNITGHYIVFYHGLHHPWHALDLILEAAALLENTHPQITFLILPEKLNSSQKKNVLQLSEHEHYSWQTLPHYIQTADLWVSGFRVHERGERSFGSTLIQAMAMARPIITSPGGEKNKFLIHEENAFFVPPNSSEAIKNKIIECFKNPNMARQVGMNARKTAEKHFSIDHLEKMLKEAIR</sequence>
<dbReference type="Pfam" id="PF00534">
    <property type="entry name" value="Glycos_transf_1"/>
    <property type="match status" value="1"/>
</dbReference>
<dbReference type="CDD" id="cd03801">
    <property type="entry name" value="GT4_PimA-like"/>
    <property type="match status" value="1"/>
</dbReference>
<dbReference type="SUPFAM" id="SSF53756">
    <property type="entry name" value="UDP-Glycosyltransferase/glycogen phosphorylase"/>
    <property type="match status" value="1"/>
</dbReference>
<dbReference type="EMBL" id="PCVY01000068">
    <property type="protein sequence ID" value="PIQ85378.1"/>
    <property type="molecule type" value="Genomic_DNA"/>
</dbReference>
<gene>
    <name evidence="3" type="ORF">COV74_09265</name>
</gene>
<dbReference type="GO" id="GO:0016757">
    <property type="term" value="F:glycosyltransferase activity"/>
    <property type="evidence" value="ECO:0007669"/>
    <property type="project" value="InterPro"/>
</dbReference>